<comment type="caution">
    <text evidence="2">The sequence shown here is derived from an EMBL/GenBank/DDBJ whole genome shotgun (WGS) entry which is preliminary data.</text>
</comment>
<keyword evidence="1" id="KW-0812">Transmembrane</keyword>
<reference evidence="3" key="1">
    <citation type="submission" date="2023-07" db="EMBL/GenBank/DDBJ databases">
        <title>Genome sequencing of Purple Non-Sulfur Bacteria from various extreme environments.</title>
        <authorList>
            <person name="Mayer M."/>
        </authorList>
    </citation>
    <scope>NUCLEOTIDE SEQUENCE [LARGE SCALE GENOMIC DNA]</scope>
    <source>
        <strain evidence="3">DSM 17935</strain>
    </source>
</reference>
<dbReference type="RefSeq" id="WP_264601770.1">
    <property type="nucleotide sequence ID" value="NZ_JAOQNS010000006.1"/>
</dbReference>
<feature type="transmembrane region" description="Helical" evidence="1">
    <location>
        <begin position="89"/>
        <end position="107"/>
    </location>
</feature>
<dbReference type="GO" id="GO:0008444">
    <property type="term" value="F:CDP-diacylglycerol-glycerol-3-phosphate 3-phosphatidyltransferase activity"/>
    <property type="evidence" value="ECO:0007669"/>
    <property type="project" value="UniProtKB-EC"/>
</dbReference>
<keyword evidence="1" id="KW-0472">Membrane</keyword>
<feature type="transmembrane region" description="Helical" evidence="1">
    <location>
        <begin position="113"/>
        <end position="137"/>
    </location>
</feature>
<dbReference type="EC" id="2.7.8.5" evidence="2"/>
<dbReference type="EMBL" id="JAOQNS010000006">
    <property type="protein sequence ID" value="MCW2308146.1"/>
    <property type="molecule type" value="Genomic_DNA"/>
</dbReference>
<sequence>MATVFDLKPRFQALLRPLVVQLAGAGITPNEVTLFALVLSAAGGSFLISVPDAPAMLLILPVVLFLRMALNAIDGMLAREHDMKTRRGAVLNEIGDVLSDLCLYLALIPPFLALGAAAIPVVAFCLGAVLTEFAGLLGQVIGGGRRHDGPMGKSDRALAVGVTAFLIAVFGLPVVVIDGIFVTLAIATALTVWKRLDAALKAAGEDG</sequence>
<proteinExistence type="predicted"/>
<protein>
    <submittedName>
        <fullName evidence="2">CDP-diacylglycerol--glycerol-3-phosphate 3-phosphatidyltransferase</fullName>
        <ecNumber evidence="2">2.7.8.5</ecNumber>
    </submittedName>
</protein>
<evidence type="ECO:0000256" key="1">
    <source>
        <dbReference type="SAM" id="Phobius"/>
    </source>
</evidence>
<keyword evidence="3" id="KW-1185">Reference proteome</keyword>
<dbReference type="Proteomes" id="UP001209755">
    <property type="component" value="Unassembled WGS sequence"/>
</dbReference>
<name>A0ABT3HCX1_9HYPH</name>
<dbReference type="InterPro" id="IPR043130">
    <property type="entry name" value="CDP-OH_PTrfase_TM_dom"/>
</dbReference>
<keyword evidence="1" id="KW-1133">Transmembrane helix</keyword>
<dbReference type="InterPro" id="IPR000462">
    <property type="entry name" value="CDP-OH_P_trans"/>
</dbReference>
<dbReference type="Pfam" id="PF01066">
    <property type="entry name" value="CDP-OH_P_transf"/>
    <property type="match status" value="1"/>
</dbReference>
<evidence type="ECO:0000313" key="2">
    <source>
        <dbReference type="EMBL" id="MCW2308146.1"/>
    </source>
</evidence>
<feature type="transmembrane region" description="Helical" evidence="1">
    <location>
        <begin position="158"/>
        <end position="187"/>
    </location>
</feature>
<evidence type="ECO:0000313" key="3">
    <source>
        <dbReference type="Proteomes" id="UP001209755"/>
    </source>
</evidence>
<accession>A0ABT3HCX1</accession>
<feature type="transmembrane region" description="Helical" evidence="1">
    <location>
        <begin position="56"/>
        <end position="77"/>
    </location>
</feature>
<dbReference type="Gene3D" id="1.20.120.1760">
    <property type="match status" value="1"/>
</dbReference>
<organism evidence="2 3">
    <name type="scientific">Rhodobium gokarnense</name>
    <dbReference type="NCBI Taxonomy" id="364296"/>
    <lineage>
        <taxon>Bacteria</taxon>
        <taxon>Pseudomonadati</taxon>
        <taxon>Pseudomonadota</taxon>
        <taxon>Alphaproteobacteria</taxon>
        <taxon>Hyphomicrobiales</taxon>
        <taxon>Rhodobiaceae</taxon>
        <taxon>Rhodobium</taxon>
    </lineage>
</organism>
<gene>
    <name evidence="2" type="ORF">M2319_002485</name>
</gene>
<keyword evidence="2" id="KW-0808">Transferase</keyword>